<name>A0A1L7XTI4_9HELO</name>
<feature type="region of interest" description="Disordered" evidence="2">
    <location>
        <begin position="380"/>
        <end position="427"/>
    </location>
</feature>
<gene>
    <name evidence="3" type="ORF">PAC_18176</name>
</gene>
<feature type="coiled-coil region" evidence="1">
    <location>
        <begin position="293"/>
        <end position="345"/>
    </location>
</feature>
<keyword evidence="4" id="KW-1185">Reference proteome</keyword>
<accession>A0A1L7XTI4</accession>
<dbReference type="EMBL" id="FJOG01000053">
    <property type="protein sequence ID" value="CZR68277.1"/>
    <property type="molecule type" value="Genomic_DNA"/>
</dbReference>
<dbReference type="STRING" id="576137.A0A1L7XTI4"/>
<protein>
    <submittedName>
        <fullName evidence="3">Uncharacterized protein</fullName>
    </submittedName>
</protein>
<evidence type="ECO:0000313" key="3">
    <source>
        <dbReference type="EMBL" id="CZR68277.1"/>
    </source>
</evidence>
<evidence type="ECO:0000256" key="1">
    <source>
        <dbReference type="SAM" id="Coils"/>
    </source>
</evidence>
<dbReference type="OrthoDB" id="2562743at2759"/>
<keyword evidence="1" id="KW-0175">Coiled coil</keyword>
<sequence>MATLTPEAIRDAVFNAASENSDLLNTLAKTSEAPSLYAAHLIHLDRLETSLTEQNSVLDSLKTQTDIKFKSHKKLRDSVTKKWFYRATKMLAKFEAKAMSEEREYFAALGTQSKAEERCDILKTEVERAKEDKLELEKVAKAHGDTHQKIDKLYERLFKGPTPGFGDEDERESTFYKSEEGNENVKEWIKKARKAKNGLGVVKTYVGRAKGNFSYAHTSAEENRFFLDQATYYVDRGDNAVRLALEALKKTDEHLFPLSQDMMGKHRVLMSSLESARIQESRSYPRAGLFAAIEASQRNLSDAEARLEQLIEHAKEVEKAGLAKLKETARRLEDSRQELQQIRQGIFERVAGFGEAAPAYNECCDRADRFCDVPDVGHEHVQPEEEAASPAAPAEGERAQPPGYEQEATQGPSRFGLADVLREDRDA</sequence>
<organism evidence="3 4">
    <name type="scientific">Phialocephala subalpina</name>
    <dbReference type="NCBI Taxonomy" id="576137"/>
    <lineage>
        <taxon>Eukaryota</taxon>
        <taxon>Fungi</taxon>
        <taxon>Dikarya</taxon>
        <taxon>Ascomycota</taxon>
        <taxon>Pezizomycotina</taxon>
        <taxon>Leotiomycetes</taxon>
        <taxon>Helotiales</taxon>
        <taxon>Mollisiaceae</taxon>
        <taxon>Phialocephala</taxon>
        <taxon>Phialocephala fortinii species complex</taxon>
    </lineage>
</organism>
<reference evidence="3 4" key="1">
    <citation type="submission" date="2016-03" db="EMBL/GenBank/DDBJ databases">
        <authorList>
            <person name="Ploux O."/>
        </authorList>
    </citation>
    <scope>NUCLEOTIDE SEQUENCE [LARGE SCALE GENOMIC DNA]</scope>
    <source>
        <strain evidence="3 4">UAMH 11012</strain>
    </source>
</reference>
<dbReference type="PANTHER" id="PTHR21974">
    <property type="entry name" value="RE15880P"/>
    <property type="match status" value="1"/>
</dbReference>
<proteinExistence type="predicted"/>
<evidence type="ECO:0000256" key="2">
    <source>
        <dbReference type="SAM" id="MobiDB-lite"/>
    </source>
</evidence>
<dbReference type="AlphaFoldDB" id="A0A1L7XTI4"/>
<feature type="coiled-coil region" evidence="1">
    <location>
        <begin position="112"/>
        <end position="139"/>
    </location>
</feature>
<dbReference type="PANTHER" id="PTHR21974:SF2">
    <property type="entry name" value="RE15880P"/>
    <property type="match status" value="1"/>
</dbReference>
<dbReference type="Proteomes" id="UP000184330">
    <property type="component" value="Unassembled WGS sequence"/>
</dbReference>
<evidence type="ECO:0000313" key="4">
    <source>
        <dbReference type="Proteomes" id="UP000184330"/>
    </source>
</evidence>